<evidence type="ECO:0000313" key="2">
    <source>
        <dbReference type="Proteomes" id="UP000242141"/>
    </source>
</evidence>
<name>A0A0G7ZNM3_9MOLU</name>
<accession>A0A0G7ZNM3</accession>
<dbReference type="EMBL" id="CWGI01000001">
    <property type="protein sequence ID" value="CRX37358.1"/>
    <property type="molecule type" value="Genomic_DNA"/>
</dbReference>
<gene>
    <name evidence="1" type="ORF">HEPPS_05890</name>
</gene>
<dbReference type="AlphaFoldDB" id="A0A0G7ZNM3"/>
<keyword evidence="2" id="KW-1185">Reference proteome</keyword>
<proteinExistence type="predicted"/>
<protein>
    <submittedName>
        <fullName evidence="1">Uncharacterized protein</fullName>
    </submittedName>
</protein>
<evidence type="ECO:0000313" key="1">
    <source>
        <dbReference type="EMBL" id="CRX37358.1"/>
    </source>
</evidence>
<reference evidence="2" key="1">
    <citation type="submission" date="2015-05" db="EMBL/GenBank/DDBJ databases">
        <authorList>
            <person name="Collingro A."/>
        </authorList>
    </citation>
    <scope>NUCLEOTIDE SEQUENCE [LARGE SCALE GENOMIC DNA]</scope>
    <source>
        <strain evidence="2">Ps</strain>
    </source>
</reference>
<sequence>MNHNKIEFFKWIREIEFKNWKNYYIDYFKKIKDENISNWIKENLNLLKDFKNTLTKFKKENFELIKKLENQIDNNKKINLNKDEKEKSKIYELMISINEYLDFINNENYNKVKKHKMIYFMISFAIYKNKSYLGWEKYEDIFKIFLIDEKKENMEWCAFENGPILKNIYRWNKFDKEIYFSNLTNDQFKIFESAYFLLKNYTIPILINKSHETDPWKKVFKEESYYKKIKNEDIIKYFKKNKPFFVNF</sequence>
<organism evidence="1 2">
    <name type="scientific">Candidatus Hepatoplasma crinochetorum</name>
    <dbReference type="NCBI Taxonomy" id="295596"/>
    <lineage>
        <taxon>Bacteria</taxon>
        <taxon>Bacillati</taxon>
        <taxon>Mycoplasmatota</taxon>
        <taxon>Mollicutes</taxon>
        <taxon>Candidatus Hepatoplasmataceae</taxon>
        <taxon>Candidatus Hepatoplasma</taxon>
    </lineage>
</organism>
<dbReference type="Proteomes" id="UP000242141">
    <property type="component" value="Unassembled WGS sequence"/>
</dbReference>